<keyword evidence="2" id="KW-0732">Signal</keyword>
<evidence type="ECO:0000313" key="4">
    <source>
        <dbReference type="Proteomes" id="UP000886780"/>
    </source>
</evidence>
<dbReference type="EMBL" id="DXEU01000036">
    <property type="protein sequence ID" value="HIX51560.1"/>
    <property type="molecule type" value="Genomic_DNA"/>
</dbReference>
<reference evidence="3" key="2">
    <citation type="submission" date="2021-04" db="EMBL/GenBank/DDBJ databases">
        <authorList>
            <person name="Gilroy R."/>
        </authorList>
    </citation>
    <scope>NUCLEOTIDE SEQUENCE</scope>
    <source>
        <strain evidence="3">ChiGjej4B4-12881</strain>
    </source>
</reference>
<feature type="region of interest" description="Disordered" evidence="1">
    <location>
        <begin position="22"/>
        <end position="66"/>
    </location>
</feature>
<evidence type="ECO:0000256" key="2">
    <source>
        <dbReference type="SAM" id="SignalP"/>
    </source>
</evidence>
<dbReference type="Gene3D" id="2.180.10.10">
    <property type="entry name" value="RHS repeat-associated core"/>
    <property type="match status" value="1"/>
</dbReference>
<feature type="signal peptide" evidence="2">
    <location>
        <begin position="1"/>
        <end position="22"/>
    </location>
</feature>
<dbReference type="NCBIfam" id="TIGR01643">
    <property type="entry name" value="YD_repeat_2x"/>
    <property type="match status" value="1"/>
</dbReference>
<evidence type="ECO:0000256" key="1">
    <source>
        <dbReference type="SAM" id="MobiDB-lite"/>
    </source>
</evidence>
<proteinExistence type="predicted"/>
<evidence type="ECO:0000313" key="3">
    <source>
        <dbReference type="EMBL" id="HIX51560.1"/>
    </source>
</evidence>
<feature type="chain" id="PRO_5038581189" description="YD repeat (Two copies)" evidence="2">
    <location>
        <begin position="23"/>
        <end position="274"/>
    </location>
</feature>
<organism evidence="3 4">
    <name type="scientific">Candidatus Lachnoclostridium stercoripullorum</name>
    <dbReference type="NCBI Taxonomy" id="2838635"/>
    <lineage>
        <taxon>Bacteria</taxon>
        <taxon>Bacillati</taxon>
        <taxon>Bacillota</taxon>
        <taxon>Clostridia</taxon>
        <taxon>Lachnospirales</taxon>
        <taxon>Lachnospiraceae</taxon>
    </lineage>
</organism>
<sequence>MKKKISMILACSLLLALSGCSAGGADSRAEAENAGEKGAAAQASEDGAGADGSADSDGGASADSADSGGAAVKVLAKENIHRTDQDGQISSYRSPVYEGMPLYGSCERYTPDDVLLETVDECTYEIDEAERTVVQRYDSQSYQITYVFDESGKLAESKSENADGAVGYWYTWTYGEDGLPQQKIRLDSQGNETSDVWTYVYDEAGDIVRREDAHGAWTELTYDEEGYPLTLVSYDQDGEQYDTWSSFEYQEIAAEALPEFMGSEKQWILTDLVY</sequence>
<accession>A0A9D1W2Q6</accession>
<dbReference type="Proteomes" id="UP000886780">
    <property type="component" value="Unassembled WGS sequence"/>
</dbReference>
<dbReference type="InterPro" id="IPR006530">
    <property type="entry name" value="YD"/>
</dbReference>
<evidence type="ECO:0008006" key="5">
    <source>
        <dbReference type="Google" id="ProtNLM"/>
    </source>
</evidence>
<dbReference type="PROSITE" id="PS51257">
    <property type="entry name" value="PROKAR_LIPOPROTEIN"/>
    <property type="match status" value="1"/>
</dbReference>
<feature type="compositionally biased region" description="Low complexity" evidence="1">
    <location>
        <begin position="36"/>
        <end position="66"/>
    </location>
</feature>
<name>A0A9D1W2Q6_9FIRM</name>
<comment type="caution">
    <text evidence="3">The sequence shown here is derived from an EMBL/GenBank/DDBJ whole genome shotgun (WGS) entry which is preliminary data.</text>
</comment>
<protein>
    <recommendedName>
        <fullName evidence="5">YD repeat (Two copies)</fullName>
    </recommendedName>
</protein>
<reference evidence="3" key="1">
    <citation type="journal article" date="2021" name="PeerJ">
        <title>Extensive microbial diversity within the chicken gut microbiome revealed by metagenomics and culture.</title>
        <authorList>
            <person name="Gilroy R."/>
            <person name="Ravi A."/>
            <person name="Getino M."/>
            <person name="Pursley I."/>
            <person name="Horton D.L."/>
            <person name="Alikhan N.F."/>
            <person name="Baker D."/>
            <person name="Gharbi K."/>
            <person name="Hall N."/>
            <person name="Watson M."/>
            <person name="Adriaenssens E.M."/>
            <person name="Foster-Nyarko E."/>
            <person name="Jarju S."/>
            <person name="Secka A."/>
            <person name="Antonio M."/>
            <person name="Oren A."/>
            <person name="Chaudhuri R.R."/>
            <person name="La Ragione R."/>
            <person name="Hildebrand F."/>
            <person name="Pallen M.J."/>
        </authorList>
    </citation>
    <scope>NUCLEOTIDE SEQUENCE</scope>
    <source>
        <strain evidence="3">ChiGjej4B4-12881</strain>
    </source>
</reference>
<dbReference type="AlphaFoldDB" id="A0A9D1W2Q6"/>
<gene>
    <name evidence="3" type="ORF">IAA28_01995</name>
</gene>